<proteinExistence type="predicted"/>
<reference evidence="2 3" key="1">
    <citation type="submission" date="2017-03" db="EMBL/GenBank/DDBJ databases">
        <title>WGS assembly of Porphyra umbilicalis.</title>
        <authorList>
            <person name="Brawley S.H."/>
            <person name="Blouin N.A."/>
            <person name="Ficko-Blean E."/>
            <person name="Wheeler G.L."/>
            <person name="Lohr M."/>
            <person name="Goodson H.V."/>
            <person name="Jenkins J.W."/>
            <person name="Blaby-Haas C.E."/>
            <person name="Helliwell K.E."/>
            <person name="Chan C."/>
            <person name="Marriage T."/>
            <person name="Bhattacharya D."/>
            <person name="Klein A.S."/>
            <person name="Badis Y."/>
            <person name="Brodie J."/>
            <person name="Cao Y."/>
            <person name="Collen J."/>
            <person name="Dittami S.M."/>
            <person name="Gachon C.M."/>
            <person name="Green B.R."/>
            <person name="Karpowicz S."/>
            <person name="Kim J.W."/>
            <person name="Kudahl U."/>
            <person name="Lin S."/>
            <person name="Michel G."/>
            <person name="Mittag M."/>
            <person name="Olson B.J."/>
            <person name="Pangilinan J."/>
            <person name="Peng Y."/>
            <person name="Qiu H."/>
            <person name="Shu S."/>
            <person name="Singer J.T."/>
            <person name="Smith A.G."/>
            <person name="Sprecher B.N."/>
            <person name="Wagner V."/>
            <person name="Wang W."/>
            <person name="Wang Z.-Y."/>
            <person name="Yan J."/>
            <person name="Yarish C."/>
            <person name="Zoeuner-Riek S."/>
            <person name="Zhuang Y."/>
            <person name="Zou Y."/>
            <person name="Lindquist E.A."/>
            <person name="Grimwood J."/>
            <person name="Barry K."/>
            <person name="Rokhsar D.S."/>
            <person name="Schmutz J."/>
            <person name="Stiller J.W."/>
            <person name="Grossman A.R."/>
            <person name="Prochnik S.E."/>
        </authorList>
    </citation>
    <scope>NUCLEOTIDE SEQUENCE [LARGE SCALE GENOMIC DNA]</scope>
    <source>
        <strain evidence="2">4086291</strain>
    </source>
</reference>
<sequence>MPSGYDFHKNKMKKCAEAGGKRPSGSNLAANRQALSIQCKVCFQTFMCTTSRTLLQDHVERRHDKQTYDECFD</sequence>
<organism evidence="2 3">
    <name type="scientific">Porphyra umbilicalis</name>
    <name type="common">Purple laver</name>
    <name type="synonym">Red alga</name>
    <dbReference type="NCBI Taxonomy" id="2786"/>
    <lineage>
        <taxon>Eukaryota</taxon>
        <taxon>Rhodophyta</taxon>
        <taxon>Bangiophyceae</taxon>
        <taxon>Bangiales</taxon>
        <taxon>Bangiaceae</taxon>
        <taxon>Porphyra</taxon>
    </lineage>
</organism>
<dbReference type="AlphaFoldDB" id="A0A1X6PCR5"/>
<dbReference type="SUPFAM" id="SSF118359">
    <property type="entry name" value="Expressed protein At2g23090/F21P24.15"/>
    <property type="match status" value="1"/>
</dbReference>
<dbReference type="InterPro" id="IPR026939">
    <property type="entry name" value="ZNF706/At2g23090_sf"/>
</dbReference>
<keyword evidence="3" id="KW-1185">Reference proteome</keyword>
<dbReference type="Proteomes" id="UP000218209">
    <property type="component" value="Unassembled WGS sequence"/>
</dbReference>
<dbReference type="InterPro" id="IPR039438">
    <property type="entry name" value="At2g23090-like_Znf"/>
</dbReference>
<dbReference type="PANTHER" id="PTHR33788">
    <property type="entry name" value="OS07G0114300 PROTEIN"/>
    <property type="match status" value="1"/>
</dbReference>
<evidence type="ECO:0000313" key="3">
    <source>
        <dbReference type="Proteomes" id="UP000218209"/>
    </source>
</evidence>
<name>A0A1X6PCR5_PORUM</name>
<gene>
    <name evidence="2" type="ORF">BU14_0103s0001</name>
</gene>
<dbReference type="InterPro" id="IPR039713">
    <property type="entry name" value="At2g23090-like"/>
</dbReference>
<protein>
    <recommendedName>
        <fullName evidence="1">At2g23090-like zinc-binding domain-containing protein</fullName>
    </recommendedName>
</protein>
<dbReference type="PANTHER" id="PTHR33788:SF1">
    <property type="entry name" value="ZINC-BINDING PROTEIN"/>
    <property type="match status" value="1"/>
</dbReference>
<evidence type="ECO:0000259" key="1">
    <source>
        <dbReference type="Pfam" id="PF12907"/>
    </source>
</evidence>
<dbReference type="Pfam" id="PF12907">
    <property type="entry name" value="zf-met2"/>
    <property type="match status" value="1"/>
</dbReference>
<accession>A0A1X6PCR5</accession>
<dbReference type="OrthoDB" id="370932at2759"/>
<feature type="domain" description="At2g23090-like zinc-binding" evidence="1">
    <location>
        <begin position="38"/>
        <end position="73"/>
    </location>
</feature>
<dbReference type="EMBL" id="KV918807">
    <property type="protein sequence ID" value="OSX78657.1"/>
    <property type="molecule type" value="Genomic_DNA"/>
</dbReference>
<evidence type="ECO:0000313" key="2">
    <source>
        <dbReference type="EMBL" id="OSX78657.1"/>
    </source>
</evidence>
<dbReference type="Gene3D" id="4.10.1050.10">
    <property type="entry name" value="At2g23090-like"/>
    <property type="match status" value="1"/>
</dbReference>